<accession>A0A5S9F0V7</accession>
<organism evidence="3 4">
    <name type="scientific">Uabimicrobium amorphum</name>
    <dbReference type="NCBI Taxonomy" id="2596890"/>
    <lineage>
        <taxon>Bacteria</taxon>
        <taxon>Pseudomonadati</taxon>
        <taxon>Planctomycetota</taxon>
        <taxon>Candidatus Uabimicrobiia</taxon>
        <taxon>Candidatus Uabimicrobiales</taxon>
        <taxon>Candidatus Uabimicrobiaceae</taxon>
        <taxon>Candidatus Uabimicrobium</taxon>
    </lineage>
</organism>
<keyword evidence="3" id="KW-0378">Hydrolase</keyword>
<protein>
    <submittedName>
        <fullName evidence="3">Alpha/beta hydrolase</fullName>
    </submittedName>
</protein>
<dbReference type="Pfam" id="PF12146">
    <property type="entry name" value="Hydrolase_4"/>
    <property type="match status" value="1"/>
</dbReference>
<dbReference type="Proteomes" id="UP000326354">
    <property type="component" value="Chromosome"/>
</dbReference>
<evidence type="ECO:0000259" key="2">
    <source>
        <dbReference type="Pfam" id="PF12146"/>
    </source>
</evidence>
<feature type="transmembrane region" description="Helical" evidence="1">
    <location>
        <begin position="6"/>
        <end position="24"/>
    </location>
</feature>
<sequence>MIFKVILFYSVIFLWIWLIFRWAARKLACNMLFHPDKEHLDTPKQHSLDYEDVYFTTRDKKKLHGWFVPCENSVATVLFLHGNAGNISNRLDEIALWHCIKVSVFIVDYRGYGKSKGSTSERGLYLDSEAAYDYLVQERSIPPEKIVCFGRSLGGAVAIRLSLNREFGAVIVASTFTSLNDLIRGLFVPWLASFFCWASPFKFRSIDLIGYVTHPLLILHGTEDELIPYVMAKELYESASKPKLLYPVTDGKHNDTFIIGGKKYWYVIENFIKKSLTELKK</sequence>
<keyword evidence="1" id="KW-1133">Transmembrane helix</keyword>
<evidence type="ECO:0000256" key="1">
    <source>
        <dbReference type="SAM" id="Phobius"/>
    </source>
</evidence>
<dbReference type="Gene3D" id="3.40.50.1820">
    <property type="entry name" value="alpha/beta hydrolase"/>
    <property type="match status" value="1"/>
</dbReference>
<gene>
    <name evidence="3" type="ORF">UABAM_00248</name>
</gene>
<dbReference type="AlphaFoldDB" id="A0A5S9F0V7"/>
<name>A0A5S9F0V7_UABAM</name>
<dbReference type="PANTHER" id="PTHR12277">
    <property type="entry name" value="ALPHA/BETA HYDROLASE DOMAIN-CONTAINING PROTEIN"/>
    <property type="match status" value="1"/>
</dbReference>
<dbReference type="InterPro" id="IPR022742">
    <property type="entry name" value="Hydrolase_4"/>
</dbReference>
<dbReference type="PANTHER" id="PTHR12277:SF81">
    <property type="entry name" value="PROTEIN ABHD13"/>
    <property type="match status" value="1"/>
</dbReference>
<proteinExistence type="predicted"/>
<feature type="domain" description="Serine aminopeptidase S33" evidence="2">
    <location>
        <begin position="74"/>
        <end position="190"/>
    </location>
</feature>
<dbReference type="RefSeq" id="WP_173013068.1">
    <property type="nucleotide sequence ID" value="NZ_AP019860.1"/>
</dbReference>
<evidence type="ECO:0000313" key="3">
    <source>
        <dbReference type="EMBL" id="BBM81906.1"/>
    </source>
</evidence>
<dbReference type="InterPro" id="IPR029058">
    <property type="entry name" value="AB_hydrolase_fold"/>
</dbReference>
<evidence type="ECO:0000313" key="4">
    <source>
        <dbReference type="Proteomes" id="UP000326354"/>
    </source>
</evidence>
<dbReference type="GO" id="GO:0016020">
    <property type="term" value="C:membrane"/>
    <property type="evidence" value="ECO:0007669"/>
    <property type="project" value="TreeGrafter"/>
</dbReference>
<keyword evidence="1" id="KW-0472">Membrane</keyword>
<dbReference type="KEGG" id="uam:UABAM_00248"/>
<keyword evidence="1" id="KW-0812">Transmembrane</keyword>
<keyword evidence="4" id="KW-1185">Reference proteome</keyword>
<dbReference type="GO" id="GO:0008474">
    <property type="term" value="F:palmitoyl-(protein) hydrolase activity"/>
    <property type="evidence" value="ECO:0007669"/>
    <property type="project" value="TreeGrafter"/>
</dbReference>
<reference evidence="3 4" key="1">
    <citation type="submission" date="2019-08" db="EMBL/GenBank/DDBJ databases">
        <title>Complete genome sequence of Candidatus Uab amorphum.</title>
        <authorList>
            <person name="Shiratori T."/>
            <person name="Suzuki S."/>
            <person name="Kakizawa Y."/>
            <person name="Ishida K."/>
        </authorList>
    </citation>
    <scope>NUCLEOTIDE SEQUENCE [LARGE SCALE GENOMIC DNA]</scope>
    <source>
        <strain evidence="3 4">SRT547</strain>
    </source>
</reference>
<dbReference type="SUPFAM" id="SSF53474">
    <property type="entry name" value="alpha/beta-Hydrolases"/>
    <property type="match status" value="1"/>
</dbReference>
<dbReference type="EMBL" id="AP019860">
    <property type="protein sequence ID" value="BBM81906.1"/>
    <property type="molecule type" value="Genomic_DNA"/>
</dbReference>